<gene>
    <name evidence="2" type="ORF">FA13DRAFT_115490</name>
</gene>
<organism evidence="2 3">
    <name type="scientific">Coprinellus micaceus</name>
    <name type="common">Glistening ink-cap mushroom</name>
    <name type="synonym">Coprinus micaceus</name>
    <dbReference type="NCBI Taxonomy" id="71717"/>
    <lineage>
        <taxon>Eukaryota</taxon>
        <taxon>Fungi</taxon>
        <taxon>Dikarya</taxon>
        <taxon>Basidiomycota</taxon>
        <taxon>Agaricomycotina</taxon>
        <taxon>Agaricomycetes</taxon>
        <taxon>Agaricomycetidae</taxon>
        <taxon>Agaricales</taxon>
        <taxon>Agaricineae</taxon>
        <taxon>Psathyrellaceae</taxon>
        <taxon>Coprinellus</taxon>
    </lineage>
</organism>
<name>A0A4Y7TK31_COPMI</name>
<dbReference type="Proteomes" id="UP000298030">
    <property type="component" value="Unassembled WGS sequence"/>
</dbReference>
<comment type="caution">
    <text evidence="2">The sequence shown here is derived from an EMBL/GenBank/DDBJ whole genome shotgun (WGS) entry which is preliminary data.</text>
</comment>
<accession>A0A4Y7TK31</accession>
<reference evidence="2 3" key="1">
    <citation type="journal article" date="2019" name="Nat. Ecol. Evol.">
        <title>Megaphylogeny resolves global patterns of mushroom evolution.</title>
        <authorList>
            <person name="Varga T."/>
            <person name="Krizsan K."/>
            <person name="Foldi C."/>
            <person name="Dima B."/>
            <person name="Sanchez-Garcia M."/>
            <person name="Sanchez-Ramirez S."/>
            <person name="Szollosi G.J."/>
            <person name="Szarkandi J.G."/>
            <person name="Papp V."/>
            <person name="Albert L."/>
            <person name="Andreopoulos W."/>
            <person name="Angelini C."/>
            <person name="Antonin V."/>
            <person name="Barry K.W."/>
            <person name="Bougher N.L."/>
            <person name="Buchanan P."/>
            <person name="Buyck B."/>
            <person name="Bense V."/>
            <person name="Catcheside P."/>
            <person name="Chovatia M."/>
            <person name="Cooper J."/>
            <person name="Damon W."/>
            <person name="Desjardin D."/>
            <person name="Finy P."/>
            <person name="Geml J."/>
            <person name="Haridas S."/>
            <person name="Hughes K."/>
            <person name="Justo A."/>
            <person name="Karasinski D."/>
            <person name="Kautmanova I."/>
            <person name="Kiss B."/>
            <person name="Kocsube S."/>
            <person name="Kotiranta H."/>
            <person name="LaButti K.M."/>
            <person name="Lechner B.E."/>
            <person name="Liimatainen K."/>
            <person name="Lipzen A."/>
            <person name="Lukacs Z."/>
            <person name="Mihaltcheva S."/>
            <person name="Morgado L.N."/>
            <person name="Niskanen T."/>
            <person name="Noordeloos M.E."/>
            <person name="Ohm R.A."/>
            <person name="Ortiz-Santana B."/>
            <person name="Ovrebo C."/>
            <person name="Racz N."/>
            <person name="Riley R."/>
            <person name="Savchenko A."/>
            <person name="Shiryaev A."/>
            <person name="Soop K."/>
            <person name="Spirin V."/>
            <person name="Szebenyi C."/>
            <person name="Tomsovsky M."/>
            <person name="Tulloss R.E."/>
            <person name="Uehling J."/>
            <person name="Grigoriev I.V."/>
            <person name="Vagvolgyi C."/>
            <person name="Papp T."/>
            <person name="Martin F.M."/>
            <person name="Miettinen O."/>
            <person name="Hibbett D.S."/>
            <person name="Nagy L.G."/>
        </authorList>
    </citation>
    <scope>NUCLEOTIDE SEQUENCE [LARGE SCALE GENOMIC DNA]</scope>
    <source>
        <strain evidence="2 3">FP101781</strain>
    </source>
</reference>
<evidence type="ECO:0000259" key="1">
    <source>
        <dbReference type="Pfam" id="PF01926"/>
    </source>
</evidence>
<dbReference type="GO" id="GO:0005525">
    <property type="term" value="F:GTP binding"/>
    <property type="evidence" value="ECO:0007669"/>
    <property type="project" value="InterPro"/>
</dbReference>
<dbReference type="InterPro" id="IPR027417">
    <property type="entry name" value="P-loop_NTPase"/>
</dbReference>
<dbReference type="STRING" id="71717.A0A4Y7TK31"/>
<dbReference type="AlphaFoldDB" id="A0A4Y7TK31"/>
<evidence type="ECO:0000313" key="3">
    <source>
        <dbReference type="Proteomes" id="UP000298030"/>
    </source>
</evidence>
<feature type="domain" description="G" evidence="1">
    <location>
        <begin position="2"/>
        <end position="80"/>
    </location>
</feature>
<sequence length="230" mass="25712">MVMGLEGSGKSTFINSLLPNHLPPMKVGERESFEPCTTTAEHSVLDMAALSDTLGTQKGYRLVLVDTPGLNAREKPDSEIVADIAKWSQDVIPEGGCRGGIVFLNDLSWFQRIRDSDLRAFEQDFEMVIATTNWTTFRESDPEPYHKAVSSRWSSSSIRAPTHAFKGSTEDAVAIVRDLLARVEPWGEQLDIPVALDALTRRLEEKENQRRSVWEPFRNSIGMNSNTGNM</sequence>
<dbReference type="Pfam" id="PF01926">
    <property type="entry name" value="MMR_HSR1"/>
    <property type="match status" value="1"/>
</dbReference>
<dbReference type="SUPFAM" id="SSF52540">
    <property type="entry name" value="P-loop containing nucleoside triphosphate hydrolases"/>
    <property type="match status" value="1"/>
</dbReference>
<dbReference type="CDD" id="cd00882">
    <property type="entry name" value="Ras_like_GTPase"/>
    <property type="match status" value="1"/>
</dbReference>
<dbReference type="OrthoDB" id="8954335at2759"/>
<evidence type="ECO:0000313" key="2">
    <source>
        <dbReference type="EMBL" id="TEB33859.1"/>
    </source>
</evidence>
<protein>
    <recommendedName>
        <fullName evidence="1">G domain-containing protein</fullName>
    </recommendedName>
</protein>
<keyword evidence="3" id="KW-1185">Reference proteome</keyword>
<dbReference type="Gene3D" id="3.40.50.300">
    <property type="entry name" value="P-loop containing nucleotide triphosphate hydrolases"/>
    <property type="match status" value="1"/>
</dbReference>
<dbReference type="InterPro" id="IPR006073">
    <property type="entry name" value="GTP-bd"/>
</dbReference>
<proteinExistence type="predicted"/>
<dbReference type="EMBL" id="QPFP01000011">
    <property type="protein sequence ID" value="TEB33859.1"/>
    <property type="molecule type" value="Genomic_DNA"/>
</dbReference>